<evidence type="ECO:0000313" key="1">
    <source>
        <dbReference type="EMBL" id="CAE0498924.1"/>
    </source>
</evidence>
<gene>
    <name evidence="1" type="ORF">DTER00134_LOCUS13997</name>
</gene>
<organism evidence="1">
    <name type="scientific">Dunaliella tertiolecta</name>
    <name type="common">Green alga</name>
    <dbReference type="NCBI Taxonomy" id="3047"/>
    <lineage>
        <taxon>Eukaryota</taxon>
        <taxon>Viridiplantae</taxon>
        <taxon>Chlorophyta</taxon>
        <taxon>core chlorophytes</taxon>
        <taxon>Chlorophyceae</taxon>
        <taxon>CS clade</taxon>
        <taxon>Chlamydomonadales</taxon>
        <taxon>Dunaliellaceae</taxon>
        <taxon>Dunaliella</taxon>
    </lineage>
</organism>
<reference evidence="1" key="1">
    <citation type="submission" date="2021-01" db="EMBL/GenBank/DDBJ databases">
        <authorList>
            <person name="Corre E."/>
            <person name="Pelletier E."/>
            <person name="Niang G."/>
            <person name="Scheremetjew M."/>
            <person name="Finn R."/>
            <person name="Kale V."/>
            <person name="Holt S."/>
            <person name="Cochrane G."/>
            <person name="Meng A."/>
            <person name="Brown T."/>
            <person name="Cohen L."/>
        </authorList>
    </citation>
    <scope>NUCLEOTIDE SEQUENCE</scope>
    <source>
        <strain evidence="1">CCMP1320</strain>
    </source>
</reference>
<dbReference type="EMBL" id="HBIP01023375">
    <property type="protein sequence ID" value="CAE0498924.1"/>
    <property type="molecule type" value="Transcribed_RNA"/>
</dbReference>
<dbReference type="AlphaFoldDB" id="A0A7S3VQ19"/>
<proteinExistence type="predicted"/>
<protein>
    <submittedName>
        <fullName evidence="1">Uncharacterized protein</fullName>
    </submittedName>
</protein>
<accession>A0A7S3VQ19</accession>
<sequence>MLSCLSQIRAHHRCQVLRRGEPCEAAPNTYARHTSTFGPRVPGSHPAAFDSDPGFAVFKHLNAQRLDDAKGPRPALISLDCSSSTMGSTQVVGIPGEASLCSVSGVGARHRAGPATAALFGFDSPNIQGTSPSPSIESTGGRASSSWGNATSRLRRAAYAAAAAGAVDVKEAFEAAEFVERVRRRVRRSMMLDCASGHGLVGLLLAATEREKVQRVCLLDSKRPPAFDRLLQAIEPVAPWVRPRVTFLEGCDLLSFKDELQDFKQEQQQQQQQQQLSVYKLHCMHALCTTRASC</sequence>
<name>A0A7S3VQ19_DUNTE</name>